<keyword evidence="6" id="KW-1185">Reference proteome</keyword>
<feature type="compositionally biased region" description="Polar residues" evidence="3">
    <location>
        <begin position="225"/>
        <end position="235"/>
    </location>
</feature>
<organism evidence="5 6">
    <name type="scientific">Nephila pilipes</name>
    <name type="common">Giant wood spider</name>
    <name type="synonym">Nephila maculata</name>
    <dbReference type="NCBI Taxonomy" id="299642"/>
    <lineage>
        <taxon>Eukaryota</taxon>
        <taxon>Metazoa</taxon>
        <taxon>Ecdysozoa</taxon>
        <taxon>Arthropoda</taxon>
        <taxon>Chelicerata</taxon>
        <taxon>Arachnida</taxon>
        <taxon>Araneae</taxon>
        <taxon>Araneomorphae</taxon>
        <taxon>Entelegynae</taxon>
        <taxon>Araneoidea</taxon>
        <taxon>Nephilidae</taxon>
        <taxon>Nephila</taxon>
    </lineage>
</organism>
<evidence type="ECO:0000313" key="5">
    <source>
        <dbReference type="EMBL" id="GFS53180.1"/>
    </source>
</evidence>
<evidence type="ECO:0000259" key="4">
    <source>
        <dbReference type="Pfam" id="PF13359"/>
    </source>
</evidence>
<name>A0A8X6MG39_NEPPI</name>
<feature type="non-terminal residue" evidence="5">
    <location>
        <position position="1"/>
    </location>
</feature>
<sequence length="290" mass="33042">PFRFGNKDFRIIVDCTEFPIQKPSSPMEQQLTFSRYKNTNTLKGMIKYDKCKDSCLPPISKFYNELNEEAISVDDYNHEKKYAYKLDPCWYFTTPALSWDAMLLHSKVTKKLFTDYNMLLFIENGIRGNISQCSNRYAIGTAQRKQTPPPTCAHCQGEHTANHLQCPMNPLNRPKKEDKKKKATEERQKLRAALKEKSDIRTGANTARPNNHTAPTTYAEAAKSSPAQAPQTQAPGSIGDTFNQLKDPECINMFQIIKKYLAIAKSNKSTADKFTEIMTLLEIDNIINVQ</sequence>
<reference evidence="5" key="1">
    <citation type="submission" date="2020-08" db="EMBL/GenBank/DDBJ databases">
        <title>Multicomponent nature underlies the extraordinary mechanical properties of spider dragline silk.</title>
        <authorList>
            <person name="Kono N."/>
            <person name="Nakamura H."/>
            <person name="Mori M."/>
            <person name="Yoshida Y."/>
            <person name="Ohtoshi R."/>
            <person name="Malay A.D."/>
            <person name="Moran D.A.P."/>
            <person name="Tomita M."/>
            <person name="Numata K."/>
            <person name="Arakawa K."/>
        </authorList>
    </citation>
    <scope>NUCLEOTIDE SEQUENCE</scope>
</reference>
<comment type="caution">
    <text evidence="5">The sequence shown here is derived from an EMBL/GenBank/DDBJ whole genome shotgun (WGS) entry which is preliminary data.</text>
</comment>
<feature type="compositionally biased region" description="Polar residues" evidence="3">
    <location>
        <begin position="203"/>
        <end position="216"/>
    </location>
</feature>
<evidence type="ECO:0000313" key="6">
    <source>
        <dbReference type="Proteomes" id="UP000887013"/>
    </source>
</evidence>
<dbReference type="PANTHER" id="PTHR31511">
    <property type="entry name" value="PROTEIN CBG23764"/>
    <property type="match status" value="1"/>
</dbReference>
<dbReference type="InterPro" id="IPR027806">
    <property type="entry name" value="HARBI1_dom"/>
</dbReference>
<dbReference type="PANTHER" id="PTHR31511:SF12">
    <property type="entry name" value="RHO TERMINATION FACTOR N-TERMINAL DOMAIN-CONTAINING PROTEIN"/>
    <property type="match status" value="1"/>
</dbReference>
<evidence type="ECO:0000256" key="2">
    <source>
        <dbReference type="ARBA" id="ARBA00022723"/>
    </source>
</evidence>
<dbReference type="EMBL" id="BMAW01092109">
    <property type="protein sequence ID" value="GFS53180.1"/>
    <property type="molecule type" value="Genomic_DNA"/>
</dbReference>
<proteinExistence type="predicted"/>
<feature type="region of interest" description="Disordered" evidence="3">
    <location>
        <begin position="163"/>
        <end position="235"/>
    </location>
</feature>
<evidence type="ECO:0000256" key="3">
    <source>
        <dbReference type="SAM" id="MobiDB-lite"/>
    </source>
</evidence>
<feature type="domain" description="DDE Tnp4" evidence="4">
    <location>
        <begin position="13"/>
        <end position="49"/>
    </location>
</feature>
<evidence type="ECO:0000256" key="1">
    <source>
        <dbReference type="ARBA" id="ARBA00001968"/>
    </source>
</evidence>
<dbReference type="Proteomes" id="UP000887013">
    <property type="component" value="Unassembled WGS sequence"/>
</dbReference>
<comment type="cofactor">
    <cofactor evidence="1">
        <name>a divalent metal cation</name>
        <dbReference type="ChEBI" id="CHEBI:60240"/>
    </cofactor>
</comment>
<protein>
    <recommendedName>
        <fullName evidence="4">DDE Tnp4 domain-containing protein</fullName>
    </recommendedName>
</protein>
<dbReference type="GO" id="GO:0046872">
    <property type="term" value="F:metal ion binding"/>
    <property type="evidence" value="ECO:0007669"/>
    <property type="project" value="UniProtKB-KW"/>
</dbReference>
<dbReference type="Pfam" id="PF13359">
    <property type="entry name" value="DDE_Tnp_4"/>
    <property type="match status" value="1"/>
</dbReference>
<dbReference type="AlphaFoldDB" id="A0A8X6MG39"/>
<feature type="compositionally biased region" description="Basic and acidic residues" evidence="3">
    <location>
        <begin position="183"/>
        <end position="200"/>
    </location>
</feature>
<gene>
    <name evidence="5" type="primary">AVEN_166998_1</name>
    <name evidence="5" type="ORF">NPIL_90821</name>
</gene>
<accession>A0A8X6MG39</accession>
<keyword evidence="2" id="KW-0479">Metal-binding</keyword>